<comment type="caution">
    <text evidence="2">The sequence shown here is derived from an EMBL/GenBank/DDBJ whole genome shotgun (WGS) entry which is preliminary data.</text>
</comment>
<dbReference type="EMBL" id="JAACJM010000033">
    <property type="protein sequence ID" value="KAF5364427.1"/>
    <property type="molecule type" value="Genomic_DNA"/>
</dbReference>
<organism evidence="2 3">
    <name type="scientific">Tetrapyrgos nigripes</name>
    <dbReference type="NCBI Taxonomy" id="182062"/>
    <lineage>
        <taxon>Eukaryota</taxon>
        <taxon>Fungi</taxon>
        <taxon>Dikarya</taxon>
        <taxon>Basidiomycota</taxon>
        <taxon>Agaricomycotina</taxon>
        <taxon>Agaricomycetes</taxon>
        <taxon>Agaricomycetidae</taxon>
        <taxon>Agaricales</taxon>
        <taxon>Marasmiineae</taxon>
        <taxon>Marasmiaceae</taxon>
        <taxon>Tetrapyrgos</taxon>
    </lineage>
</organism>
<proteinExistence type="predicted"/>
<accession>A0A8H5GG79</accession>
<sequence>MPGSRKQWCEHCREYISQRRANQHRAFLFNPYPTPSILNSSTSTPYTRHDDNLGDMSWDEPPMGEEPSSSGQGSFTGGGLRNIRDWVEDVDDEEDLMDAENWTSLELDDEDESSQGDEEEDFDWDTFIQQHRARHGNLSAEEQFGASYEQEAAGGMSMLH</sequence>
<feature type="compositionally biased region" description="Acidic residues" evidence="1">
    <location>
        <begin position="88"/>
        <end position="98"/>
    </location>
</feature>
<evidence type="ECO:0000313" key="3">
    <source>
        <dbReference type="Proteomes" id="UP000559256"/>
    </source>
</evidence>
<dbReference type="Proteomes" id="UP000559256">
    <property type="component" value="Unassembled WGS sequence"/>
</dbReference>
<evidence type="ECO:0000256" key="1">
    <source>
        <dbReference type="SAM" id="MobiDB-lite"/>
    </source>
</evidence>
<gene>
    <name evidence="2" type="ORF">D9758_010710</name>
</gene>
<reference evidence="2 3" key="1">
    <citation type="journal article" date="2020" name="ISME J.">
        <title>Uncovering the hidden diversity of litter-decomposition mechanisms in mushroom-forming fungi.</title>
        <authorList>
            <person name="Floudas D."/>
            <person name="Bentzer J."/>
            <person name="Ahren D."/>
            <person name="Johansson T."/>
            <person name="Persson P."/>
            <person name="Tunlid A."/>
        </authorList>
    </citation>
    <scope>NUCLEOTIDE SEQUENCE [LARGE SCALE GENOMIC DNA]</scope>
    <source>
        <strain evidence="2 3">CBS 291.85</strain>
    </source>
</reference>
<feature type="region of interest" description="Disordered" evidence="1">
    <location>
        <begin position="33"/>
        <end position="160"/>
    </location>
</feature>
<evidence type="ECO:0000313" key="2">
    <source>
        <dbReference type="EMBL" id="KAF5364427.1"/>
    </source>
</evidence>
<feature type="compositionally biased region" description="Acidic residues" evidence="1">
    <location>
        <begin position="106"/>
        <end position="124"/>
    </location>
</feature>
<protein>
    <submittedName>
        <fullName evidence="2">Uncharacterized protein</fullName>
    </submittedName>
</protein>
<keyword evidence="3" id="KW-1185">Reference proteome</keyword>
<name>A0A8H5GG79_9AGAR</name>
<dbReference type="AlphaFoldDB" id="A0A8H5GG79"/>
<feature type="compositionally biased region" description="Polar residues" evidence="1">
    <location>
        <begin position="36"/>
        <end position="46"/>
    </location>
</feature>